<evidence type="ECO:0000256" key="1">
    <source>
        <dbReference type="SAM" id="SignalP"/>
    </source>
</evidence>
<dbReference type="EMBL" id="JAULSR010000001">
    <property type="protein sequence ID" value="KAK0636761.1"/>
    <property type="molecule type" value="Genomic_DNA"/>
</dbReference>
<evidence type="ECO:0000313" key="3">
    <source>
        <dbReference type="Proteomes" id="UP001174934"/>
    </source>
</evidence>
<dbReference type="Proteomes" id="UP001174934">
    <property type="component" value="Unassembled WGS sequence"/>
</dbReference>
<dbReference type="AlphaFoldDB" id="A0AA39XNB8"/>
<keyword evidence="3" id="KW-1185">Reference proteome</keyword>
<evidence type="ECO:0000313" key="2">
    <source>
        <dbReference type="EMBL" id="KAK0636761.1"/>
    </source>
</evidence>
<feature type="signal peptide" evidence="1">
    <location>
        <begin position="1"/>
        <end position="23"/>
    </location>
</feature>
<reference evidence="2" key="1">
    <citation type="submission" date="2023-06" db="EMBL/GenBank/DDBJ databases">
        <title>Genome-scale phylogeny and comparative genomics of the fungal order Sordariales.</title>
        <authorList>
            <consortium name="Lawrence Berkeley National Laboratory"/>
            <person name="Hensen N."/>
            <person name="Bonometti L."/>
            <person name="Westerberg I."/>
            <person name="Brannstrom I.O."/>
            <person name="Guillou S."/>
            <person name="Cros-Aarteil S."/>
            <person name="Calhoun S."/>
            <person name="Haridas S."/>
            <person name="Kuo A."/>
            <person name="Mondo S."/>
            <person name="Pangilinan J."/>
            <person name="Riley R."/>
            <person name="LaButti K."/>
            <person name="Andreopoulos B."/>
            <person name="Lipzen A."/>
            <person name="Chen C."/>
            <person name="Yanf M."/>
            <person name="Daum C."/>
            <person name="Ng V."/>
            <person name="Clum A."/>
            <person name="Steindorff A."/>
            <person name="Ohm R."/>
            <person name="Martin F."/>
            <person name="Silar P."/>
            <person name="Natvig D."/>
            <person name="Lalanne C."/>
            <person name="Gautier V."/>
            <person name="Ament-velasquez S.L."/>
            <person name="Kruys A."/>
            <person name="Hutchinson M.I."/>
            <person name="Powell A.J."/>
            <person name="Barry K."/>
            <person name="Miller A.N."/>
            <person name="Grigoriev I.V."/>
            <person name="Debuchy R."/>
            <person name="Gladieux P."/>
            <person name="Thoren M.H."/>
            <person name="Johannesson H."/>
        </authorList>
    </citation>
    <scope>NUCLEOTIDE SEQUENCE</scope>
    <source>
        <strain evidence="2">SMH3391-2</strain>
    </source>
</reference>
<sequence>MRRGLLDLSSILAFCGILRPTSCCRKLGPQNIMIPFSSGTANATDLSTICAPGKQPCGLSSILRTGLAHLPEDSWGETAMRFRAKIARAGPRRGPGGG</sequence>
<protein>
    <recommendedName>
        <fullName evidence="4">Secreted protein</fullName>
    </recommendedName>
</protein>
<evidence type="ECO:0008006" key="4">
    <source>
        <dbReference type="Google" id="ProtNLM"/>
    </source>
</evidence>
<name>A0AA39XNB8_9PEZI</name>
<proteinExistence type="predicted"/>
<accession>A0AA39XNB8</accession>
<organism evidence="2 3">
    <name type="scientific">Bombardia bombarda</name>
    <dbReference type="NCBI Taxonomy" id="252184"/>
    <lineage>
        <taxon>Eukaryota</taxon>
        <taxon>Fungi</taxon>
        <taxon>Dikarya</taxon>
        <taxon>Ascomycota</taxon>
        <taxon>Pezizomycotina</taxon>
        <taxon>Sordariomycetes</taxon>
        <taxon>Sordariomycetidae</taxon>
        <taxon>Sordariales</taxon>
        <taxon>Lasiosphaeriaceae</taxon>
        <taxon>Bombardia</taxon>
    </lineage>
</organism>
<keyword evidence="1" id="KW-0732">Signal</keyword>
<feature type="chain" id="PRO_5041416619" description="Secreted protein" evidence="1">
    <location>
        <begin position="24"/>
        <end position="98"/>
    </location>
</feature>
<gene>
    <name evidence="2" type="ORF">B0T17DRAFT_519867</name>
</gene>
<comment type="caution">
    <text evidence="2">The sequence shown here is derived from an EMBL/GenBank/DDBJ whole genome shotgun (WGS) entry which is preliminary data.</text>
</comment>